<feature type="domain" description="TROVE" evidence="8">
    <location>
        <begin position="17"/>
        <end position="404"/>
    </location>
</feature>
<feature type="compositionally biased region" description="Basic and acidic residues" evidence="7">
    <location>
        <begin position="210"/>
        <end position="220"/>
    </location>
</feature>
<dbReference type="AlphaFoldDB" id="A0A815C0X1"/>
<keyword evidence="3" id="KW-0963">Cytoplasm</keyword>
<dbReference type="Proteomes" id="UP000681720">
    <property type="component" value="Unassembled WGS sequence"/>
</dbReference>
<reference evidence="9" key="1">
    <citation type="submission" date="2021-02" db="EMBL/GenBank/DDBJ databases">
        <authorList>
            <person name="Nowell W R."/>
        </authorList>
    </citation>
    <scope>NUCLEOTIDE SEQUENCE</scope>
</reference>
<dbReference type="GO" id="GO:0046872">
    <property type="term" value="F:metal ion binding"/>
    <property type="evidence" value="ECO:0007669"/>
    <property type="project" value="UniProtKB-KW"/>
</dbReference>
<name>A0A815C0X1_9BILA</name>
<dbReference type="InterPro" id="IPR036465">
    <property type="entry name" value="vWFA_dom_sf"/>
</dbReference>
<evidence type="ECO:0000256" key="7">
    <source>
        <dbReference type="SAM" id="MobiDB-lite"/>
    </source>
</evidence>
<dbReference type="EMBL" id="CAJNOV010007249">
    <property type="protein sequence ID" value="CAF1274346.1"/>
    <property type="molecule type" value="Genomic_DNA"/>
</dbReference>
<dbReference type="InterPro" id="IPR037214">
    <property type="entry name" value="TROVE_dom_sf"/>
</dbReference>
<dbReference type="GO" id="GO:0003723">
    <property type="term" value="F:RNA binding"/>
    <property type="evidence" value="ECO:0007669"/>
    <property type="project" value="UniProtKB-KW"/>
</dbReference>
<comment type="caution">
    <text evidence="9">The sequence shown here is derived from an EMBL/GenBank/DDBJ whole genome shotgun (WGS) entry which is preliminary data.</text>
</comment>
<dbReference type="InterPro" id="IPR008858">
    <property type="entry name" value="TROVE_dom"/>
</dbReference>
<keyword evidence="5" id="KW-0694">RNA-binding</keyword>
<dbReference type="EMBL" id="CAJOBJ010000601">
    <property type="protein sequence ID" value="CAF3832926.1"/>
    <property type="molecule type" value="Genomic_DNA"/>
</dbReference>
<evidence type="ECO:0000256" key="6">
    <source>
        <dbReference type="ARBA" id="ARBA00023274"/>
    </source>
</evidence>
<sequence>MATNIIPQSQPLTSDQVQNNAGGFTWTVDDLQRLRRFLCLGSEGGTYYQGEKELGIENAAAMLRLIQDGRGVEVVDTIKTYSLEGRTSKQNTIMFALALCAKSTDLPTKQAAYNALPEICRIPTHLFMFIKYAHALGQNWGRAQRRAVSKWYTGQNASKLAMAITKYQNREGYSHRDILRLAHPATKDPLLCFLFDYITHGYAKAVENLNKPKESTRDDQSNDTTMEVNPEALEKTANLDDENEENEEIIKKKFVTIEQLKEFIGIVEKAKISTDEQELIAAIRQHHLVREHLPTNVLGSQSIWSALLENMPLTAMIRNLGKMSEIDLLKANSDAEGLVVKRLKNREQLQRARIHPFNVLVALETYKRGKGFKGKLEWKINSNVQTALEEAFYLSFKYVKPTNQRYLIGLDVSGSMSSSTINGSPTITPAVGSVAMCMVTVRTEPYTKIVAFSHQLIPLEISAESKLENVMETTRAISFGSTDCALPMLWAIENKEQIDVFVIYTDSETWFGKVHPTEALKSYRQQMNRPNAKLIVVGMQSNGFTIADPNDKGMLDVVGFDSAAPQVMSLFAEGQI</sequence>
<evidence type="ECO:0000313" key="10">
    <source>
        <dbReference type="EMBL" id="CAF1443586.1"/>
    </source>
</evidence>
<evidence type="ECO:0000256" key="4">
    <source>
        <dbReference type="ARBA" id="ARBA00022723"/>
    </source>
</evidence>
<dbReference type="GO" id="GO:0005737">
    <property type="term" value="C:cytoplasm"/>
    <property type="evidence" value="ECO:0007669"/>
    <property type="project" value="UniProtKB-SubCell"/>
</dbReference>
<dbReference type="SUPFAM" id="SSF53300">
    <property type="entry name" value="vWA-like"/>
    <property type="match status" value="1"/>
</dbReference>
<dbReference type="OrthoDB" id="6098064at2759"/>
<keyword evidence="4" id="KW-0479">Metal-binding</keyword>
<dbReference type="Proteomes" id="UP000663834">
    <property type="component" value="Unassembled WGS sequence"/>
</dbReference>
<protein>
    <recommendedName>
        <fullName evidence="8">TROVE domain-containing protein</fullName>
    </recommendedName>
</protein>
<proteinExistence type="inferred from homology"/>
<dbReference type="EMBL" id="CAJNOW010005210">
    <property type="protein sequence ID" value="CAF1443586.1"/>
    <property type="molecule type" value="Genomic_DNA"/>
</dbReference>
<accession>A0A815C0X1</accession>
<dbReference type="Gene3D" id="3.40.50.410">
    <property type="entry name" value="von Willebrand factor, type A domain"/>
    <property type="match status" value="2"/>
</dbReference>
<dbReference type="PANTHER" id="PTHR14202:SF0">
    <property type="entry name" value="RNA-BINDING PROTEIN RO60"/>
    <property type="match status" value="1"/>
</dbReference>
<dbReference type="SUPFAM" id="SSF140864">
    <property type="entry name" value="TROVE domain-like"/>
    <property type="match status" value="1"/>
</dbReference>
<dbReference type="PROSITE" id="PS50988">
    <property type="entry name" value="TROVE"/>
    <property type="match status" value="1"/>
</dbReference>
<gene>
    <name evidence="9" type="ORF">CJN711_LOCUS15638</name>
    <name evidence="11" type="ORF">GIL414_LOCUS2915</name>
    <name evidence="10" type="ORF">KQP761_LOCUS11643</name>
</gene>
<dbReference type="InterPro" id="IPR056800">
    <property type="entry name" value="vWA_Ro60"/>
</dbReference>
<keyword evidence="6" id="KW-0687">Ribonucleoprotein</keyword>
<comment type="subcellular location">
    <subcellularLocation>
        <location evidence="1">Cytoplasm</location>
    </subcellularLocation>
</comment>
<comment type="similarity">
    <text evidence="2">Belongs to the Ro 60 kDa family.</text>
</comment>
<organism evidence="9 12">
    <name type="scientific">Rotaria magnacalcarata</name>
    <dbReference type="NCBI Taxonomy" id="392030"/>
    <lineage>
        <taxon>Eukaryota</taxon>
        <taxon>Metazoa</taxon>
        <taxon>Spiralia</taxon>
        <taxon>Gnathifera</taxon>
        <taxon>Rotifera</taxon>
        <taxon>Eurotatoria</taxon>
        <taxon>Bdelloidea</taxon>
        <taxon>Philodinida</taxon>
        <taxon>Philodinidae</taxon>
        <taxon>Rotaria</taxon>
    </lineage>
</organism>
<evidence type="ECO:0000256" key="3">
    <source>
        <dbReference type="ARBA" id="ARBA00022490"/>
    </source>
</evidence>
<evidence type="ECO:0000256" key="1">
    <source>
        <dbReference type="ARBA" id="ARBA00004496"/>
    </source>
</evidence>
<feature type="region of interest" description="Disordered" evidence="7">
    <location>
        <begin position="210"/>
        <end position="244"/>
    </location>
</feature>
<dbReference type="InterPro" id="IPR040322">
    <property type="entry name" value="TROVE2"/>
</dbReference>
<dbReference type="Pfam" id="PF05731">
    <property type="entry name" value="TROVE"/>
    <property type="match status" value="1"/>
</dbReference>
<evidence type="ECO:0000259" key="8">
    <source>
        <dbReference type="PROSITE" id="PS50988"/>
    </source>
</evidence>
<evidence type="ECO:0000256" key="5">
    <source>
        <dbReference type="ARBA" id="ARBA00022884"/>
    </source>
</evidence>
<evidence type="ECO:0000313" key="12">
    <source>
        <dbReference type="Proteomes" id="UP000663855"/>
    </source>
</evidence>
<evidence type="ECO:0000313" key="9">
    <source>
        <dbReference type="EMBL" id="CAF1274346.1"/>
    </source>
</evidence>
<dbReference type="Proteomes" id="UP000663855">
    <property type="component" value="Unassembled WGS sequence"/>
</dbReference>
<dbReference type="PANTHER" id="PTHR14202">
    <property type="entry name" value="60 KDA RIBONUCLEOPROTEIN SSA/RO"/>
    <property type="match status" value="1"/>
</dbReference>
<dbReference type="GO" id="GO:1990904">
    <property type="term" value="C:ribonucleoprotein complex"/>
    <property type="evidence" value="ECO:0007669"/>
    <property type="project" value="UniProtKB-KW"/>
</dbReference>
<evidence type="ECO:0000256" key="2">
    <source>
        <dbReference type="ARBA" id="ARBA00007814"/>
    </source>
</evidence>
<dbReference type="Pfam" id="PF25045">
    <property type="entry name" value="vWA_Ro60"/>
    <property type="match status" value="1"/>
</dbReference>
<evidence type="ECO:0000313" key="11">
    <source>
        <dbReference type="EMBL" id="CAF3832926.1"/>
    </source>
</evidence>